<proteinExistence type="predicted"/>
<evidence type="ECO:0000259" key="1">
    <source>
        <dbReference type="Pfam" id="PF20068"/>
    </source>
</evidence>
<dbReference type="AlphaFoldDB" id="A0A7K1KP56"/>
<dbReference type="Proteomes" id="UP000461162">
    <property type="component" value="Unassembled WGS sequence"/>
</dbReference>
<reference evidence="2 3" key="1">
    <citation type="submission" date="2019-11" db="EMBL/GenBank/DDBJ databases">
        <title>Pseudodesulfovibrio alkaliphilus, sp. nov., an alkaliphilic sulfate-reducing bacteria from mud volcano of Taman peninsula, Russia.</title>
        <authorList>
            <person name="Frolova A."/>
            <person name="Merkel A.Y."/>
            <person name="Slobodkin A.I."/>
        </authorList>
    </citation>
    <scope>NUCLEOTIDE SEQUENCE [LARGE SCALE GENOMIC DNA]</scope>
    <source>
        <strain evidence="2 3">F-1</strain>
    </source>
</reference>
<comment type="caution">
    <text evidence="2">The sequence shown here is derived from an EMBL/GenBank/DDBJ whole genome shotgun (WGS) entry which is preliminary data.</text>
</comment>
<dbReference type="InterPro" id="IPR027598">
    <property type="entry name" value="Amphi-Trp_dom"/>
</dbReference>
<dbReference type="RefSeq" id="WP_155934442.1">
    <property type="nucleotide sequence ID" value="NZ_WODC01000005.1"/>
</dbReference>
<gene>
    <name evidence="2" type="ORF">GKC30_09505</name>
</gene>
<dbReference type="EMBL" id="WODC01000005">
    <property type="protein sequence ID" value="MUM77869.1"/>
    <property type="molecule type" value="Genomic_DNA"/>
</dbReference>
<dbReference type="Pfam" id="PF20068">
    <property type="entry name" value="Amphi-Trp"/>
    <property type="match status" value="1"/>
</dbReference>
<evidence type="ECO:0000313" key="2">
    <source>
        <dbReference type="EMBL" id="MUM77869.1"/>
    </source>
</evidence>
<sequence>MGRETVLFKSEERKSAAEAAAVLRTIADRIESGQITLTGQGGEVSLVIPPQVTLEIKAEEEEGRTLKRSLEIELEWAEGDTGPDTGVKIG</sequence>
<dbReference type="NCBIfam" id="TIGR04354">
    <property type="entry name" value="amphi-Trp"/>
    <property type="match status" value="1"/>
</dbReference>
<accession>A0A7K1KP56</accession>
<keyword evidence="3" id="KW-1185">Reference proteome</keyword>
<evidence type="ECO:0000313" key="3">
    <source>
        <dbReference type="Proteomes" id="UP000461162"/>
    </source>
</evidence>
<feature type="domain" description="Amphi-Trp" evidence="1">
    <location>
        <begin position="1"/>
        <end position="89"/>
    </location>
</feature>
<name>A0A7K1KP56_9BACT</name>
<protein>
    <submittedName>
        <fullName evidence="2">Amphi-Trp domain-containing protein</fullName>
    </submittedName>
</protein>
<organism evidence="2 3">
    <name type="scientific">Pseudodesulfovibrio alkaliphilus</name>
    <dbReference type="NCBI Taxonomy" id="2661613"/>
    <lineage>
        <taxon>Bacteria</taxon>
        <taxon>Pseudomonadati</taxon>
        <taxon>Thermodesulfobacteriota</taxon>
        <taxon>Desulfovibrionia</taxon>
        <taxon>Desulfovibrionales</taxon>
        <taxon>Desulfovibrionaceae</taxon>
    </lineage>
</organism>